<dbReference type="Pfam" id="PF25583">
    <property type="entry name" value="WCX"/>
    <property type="match status" value="1"/>
</dbReference>
<dbReference type="InterPro" id="IPR051534">
    <property type="entry name" value="CBASS_pafABC_assoc_protein"/>
</dbReference>
<comment type="caution">
    <text evidence="4">The sequence shown here is derived from an EMBL/GenBank/DDBJ whole genome shotgun (WGS) entry which is preliminary data.</text>
</comment>
<dbReference type="SUPFAM" id="SSF46785">
    <property type="entry name" value="Winged helix' DNA-binding domain"/>
    <property type="match status" value="1"/>
</dbReference>
<dbReference type="PROSITE" id="PS52050">
    <property type="entry name" value="WYL"/>
    <property type="match status" value="1"/>
</dbReference>
<evidence type="ECO:0000256" key="1">
    <source>
        <dbReference type="ARBA" id="ARBA00023015"/>
    </source>
</evidence>
<dbReference type="InterPro" id="IPR028349">
    <property type="entry name" value="PafC-like"/>
</dbReference>
<evidence type="ECO:0000313" key="4">
    <source>
        <dbReference type="EMBL" id="MFF5290971.1"/>
    </source>
</evidence>
<dbReference type="PIRSF" id="PIRSF016838">
    <property type="entry name" value="PafC"/>
    <property type="match status" value="1"/>
</dbReference>
<dbReference type="InterPro" id="IPR057727">
    <property type="entry name" value="WCX_dom"/>
</dbReference>
<dbReference type="PROSITE" id="PS51000">
    <property type="entry name" value="HTH_DEOR_2"/>
    <property type="match status" value="1"/>
</dbReference>
<organism evidence="4 5">
    <name type="scientific">Paractinoplanes globisporus</name>
    <dbReference type="NCBI Taxonomy" id="113565"/>
    <lineage>
        <taxon>Bacteria</taxon>
        <taxon>Bacillati</taxon>
        <taxon>Actinomycetota</taxon>
        <taxon>Actinomycetes</taxon>
        <taxon>Micromonosporales</taxon>
        <taxon>Micromonosporaceae</taxon>
        <taxon>Paractinoplanes</taxon>
    </lineage>
</organism>
<dbReference type="InterPro" id="IPR013196">
    <property type="entry name" value="HTH_11"/>
</dbReference>
<dbReference type="InterPro" id="IPR001034">
    <property type="entry name" value="DeoR_HTH"/>
</dbReference>
<reference evidence="4 5" key="1">
    <citation type="submission" date="2024-10" db="EMBL/GenBank/DDBJ databases">
        <title>The Natural Products Discovery Center: Release of the First 8490 Sequenced Strains for Exploring Actinobacteria Biosynthetic Diversity.</title>
        <authorList>
            <person name="Kalkreuter E."/>
            <person name="Kautsar S.A."/>
            <person name="Yang D."/>
            <person name="Bader C.D."/>
            <person name="Teijaro C.N."/>
            <person name="Fluegel L."/>
            <person name="Davis C.M."/>
            <person name="Simpson J.R."/>
            <person name="Lauterbach L."/>
            <person name="Steele A.D."/>
            <person name="Gui C."/>
            <person name="Meng S."/>
            <person name="Li G."/>
            <person name="Viehrig K."/>
            <person name="Ye F."/>
            <person name="Su P."/>
            <person name="Kiefer A.F."/>
            <person name="Nichols A."/>
            <person name="Cepeda A.J."/>
            <person name="Yan W."/>
            <person name="Fan B."/>
            <person name="Jiang Y."/>
            <person name="Adhikari A."/>
            <person name="Zheng C.-J."/>
            <person name="Schuster L."/>
            <person name="Cowan T.M."/>
            <person name="Smanski M.J."/>
            <person name="Chevrette M.G."/>
            <person name="De Carvalho L.P.S."/>
            <person name="Shen B."/>
        </authorList>
    </citation>
    <scope>NUCLEOTIDE SEQUENCE [LARGE SCALE GENOMIC DNA]</scope>
    <source>
        <strain evidence="4 5">NPDC000087</strain>
    </source>
</reference>
<sequence length="343" mass="37362">MRAGRLVSLLLLLQTRGRMTARELADELEVSVRTVYRDVESLGSAGVPIYADRGPAGGYQLLDGYRTRLTGMTGDEAGTLFLAGMPGPAAELGLGSVLAAAELKLRASLPGELADRADRVRERFHLDAPGWFRGDEPTPHLSTVAEAVWSSRVLEIRYRRWKAPREVTRTLNPLGVVLKAGRWYLVATARERTTAYRVSNILEAEVLDATAVRPSGFDLAGFWQDWAARYEQSVYTATATVRMTEAALRMMAFVFPPEMSRTARDLAGPADEDGWLITTVPIESIKQGHIELLKLGDEAEVLDPPELRARFAETARGLAATYLPIASAPVPTAGSTDALISPG</sequence>
<evidence type="ECO:0000256" key="2">
    <source>
        <dbReference type="ARBA" id="ARBA00023163"/>
    </source>
</evidence>
<dbReference type="PANTHER" id="PTHR34580:SF1">
    <property type="entry name" value="PROTEIN PAFC"/>
    <property type="match status" value="1"/>
</dbReference>
<name>A0ABW6WFM2_9ACTN</name>
<dbReference type="InterPro" id="IPR036390">
    <property type="entry name" value="WH_DNA-bd_sf"/>
</dbReference>
<evidence type="ECO:0000313" key="5">
    <source>
        <dbReference type="Proteomes" id="UP001602245"/>
    </source>
</evidence>
<dbReference type="InterPro" id="IPR026881">
    <property type="entry name" value="WYL_dom"/>
</dbReference>
<dbReference type="InterPro" id="IPR036388">
    <property type="entry name" value="WH-like_DNA-bd_sf"/>
</dbReference>
<dbReference type="Pfam" id="PF13280">
    <property type="entry name" value="WYL"/>
    <property type="match status" value="1"/>
</dbReference>
<keyword evidence="2" id="KW-0804">Transcription</keyword>
<protein>
    <submittedName>
        <fullName evidence="4">Helix-turn-helix transcriptional regulator</fullName>
    </submittedName>
</protein>
<keyword evidence="5" id="KW-1185">Reference proteome</keyword>
<dbReference type="RefSeq" id="WP_020514645.1">
    <property type="nucleotide sequence ID" value="NZ_JBIAZU010000003.1"/>
</dbReference>
<feature type="domain" description="HTH deoR-type" evidence="3">
    <location>
        <begin position="2"/>
        <end position="57"/>
    </location>
</feature>
<accession>A0ABW6WFM2</accession>
<dbReference type="EMBL" id="JBIAZU010000003">
    <property type="protein sequence ID" value="MFF5290971.1"/>
    <property type="molecule type" value="Genomic_DNA"/>
</dbReference>
<proteinExistence type="predicted"/>
<dbReference type="Pfam" id="PF08279">
    <property type="entry name" value="HTH_11"/>
    <property type="match status" value="1"/>
</dbReference>
<dbReference type="Proteomes" id="UP001602245">
    <property type="component" value="Unassembled WGS sequence"/>
</dbReference>
<keyword evidence="1" id="KW-0805">Transcription regulation</keyword>
<dbReference type="Gene3D" id="1.10.10.10">
    <property type="entry name" value="Winged helix-like DNA-binding domain superfamily/Winged helix DNA-binding domain"/>
    <property type="match status" value="1"/>
</dbReference>
<dbReference type="PANTHER" id="PTHR34580">
    <property type="match status" value="1"/>
</dbReference>
<gene>
    <name evidence="4" type="ORF">ACFY35_16125</name>
</gene>
<evidence type="ECO:0000259" key="3">
    <source>
        <dbReference type="PROSITE" id="PS51000"/>
    </source>
</evidence>